<evidence type="ECO:0000256" key="3">
    <source>
        <dbReference type="ARBA" id="ARBA00016165"/>
    </source>
</evidence>
<evidence type="ECO:0000256" key="9">
    <source>
        <dbReference type="ARBA" id="ARBA00022982"/>
    </source>
</evidence>
<organism evidence="16">
    <name type="scientific">Candidatus Tisiphia endosymbiont of Sergentomyia squamirostris</name>
    <dbReference type="NCBI Taxonomy" id="3113639"/>
    <lineage>
        <taxon>Bacteria</taxon>
        <taxon>Pseudomonadati</taxon>
        <taxon>Pseudomonadota</taxon>
        <taxon>Alphaproteobacteria</taxon>
        <taxon>Rickettsiales</taxon>
        <taxon>Rickettsiaceae</taxon>
        <taxon>Rickettsieae</taxon>
        <taxon>Candidatus Tisiphia</taxon>
    </lineage>
</organism>
<comment type="cofactor">
    <cofactor evidence="13">
        <name>heme c</name>
        <dbReference type="ChEBI" id="CHEBI:61717"/>
    </cofactor>
    <text evidence="13">Binds 1 heme c group covalently per subunit.</text>
</comment>
<evidence type="ECO:0000256" key="6">
    <source>
        <dbReference type="ARBA" id="ARBA00022660"/>
    </source>
</evidence>
<feature type="binding site" description="covalent" evidence="13">
    <location>
        <position position="106"/>
    </location>
    <ligand>
        <name>heme c</name>
        <dbReference type="ChEBI" id="CHEBI:61717"/>
    </ligand>
</feature>
<dbReference type="Gene3D" id="1.20.5.100">
    <property type="entry name" value="Cytochrome c1, transmembrane anchor, C-terminal"/>
    <property type="match status" value="1"/>
</dbReference>
<dbReference type="InterPro" id="IPR036909">
    <property type="entry name" value="Cyt_c-like_dom_sf"/>
</dbReference>
<keyword evidence="6" id="KW-0679">Respiratory chain</keyword>
<dbReference type="EMBL" id="AP029170">
    <property type="protein sequence ID" value="BFD46345.1"/>
    <property type="molecule type" value="Genomic_DNA"/>
</dbReference>
<evidence type="ECO:0000256" key="10">
    <source>
        <dbReference type="ARBA" id="ARBA00022989"/>
    </source>
</evidence>
<evidence type="ECO:0000256" key="2">
    <source>
        <dbReference type="ARBA" id="ARBA00006488"/>
    </source>
</evidence>
<evidence type="ECO:0000313" key="16">
    <source>
        <dbReference type="EMBL" id="BFD46345.1"/>
    </source>
</evidence>
<keyword evidence="4" id="KW-0813">Transport</keyword>
<gene>
    <name evidence="16" type="ORF">DMENIID0002_09910</name>
</gene>
<dbReference type="GO" id="GO:0009055">
    <property type="term" value="F:electron transfer activity"/>
    <property type="evidence" value="ECO:0007669"/>
    <property type="project" value="InterPro"/>
</dbReference>
<dbReference type="FunFam" id="1.10.760.10:FF:000011">
    <property type="entry name" value="Cytochrome c1, putative"/>
    <property type="match status" value="1"/>
</dbReference>
<dbReference type="PRINTS" id="PR00603">
    <property type="entry name" value="CYTOCHROMEC1"/>
</dbReference>
<dbReference type="Pfam" id="PF02167">
    <property type="entry name" value="Cytochrom_C1"/>
    <property type="match status" value="1"/>
</dbReference>
<dbReference type="PANTHER" id="PTHR10266:SF3">
    <property type="entry name" value="CYTOCHROME C1, HEME PROTEIN, MITOCHONDRIAL"/>
    <property type="match status" value="1"/>
</dbReference>
<dbReference type="AlphaFoldDB" id="A0AAT9G965"/>
<dbReference type="PANTHER" id="PTHR10266">
    <property type="entry name" value="CYTOCHROME C1"/>
    <property type="match status" value="1"/>
</dbReference>
<feature type="domain" description="Cytochrome c" evidence="15">
    <location>
        <begin position="90"/>
        <end position="197"/>
    </location>
</feature>
<feature type="binding site" description="covalent" evidence="13">
    <location>
        <position position="226"/>
    </location>
    <ligand>
        <name>heme c</name>
        <dbReference type="ChEBI" id="CHEBI:61717"/>
    </ligand>
</feature>
<feature type="transmembrane region" description="Helical" evidence="14">
    <location>
        <begin position="270"/>
        <end position="287"/>
    </location>
</feature>
<keyword evidence="5 13" id="KW-0349">Heme</keyword>
<dbReference type="PROSITE" id="PS51007">
    <property type="entry name" value="CYTC"/>
    <property type="match status" value="1"/>
</dbReference>
<evidence type="ECO:0000256" key="4">
    <source>
        <dbReference type="ARBA" id="ARBA00022448"/>
    </source>
</evidence>
<dbReference type="SUPFAM" id="SSF81496">
    <property type="entry name" value="Cytochrome c1 subunit of cytochrome bc1 complex (Ubiquinol-cytochrome c reductase), transmembrane anchor"/>
    <property type="match status" value="1"/>
</dbReference>
<keyword evidence="7 14" id="KW-0812">Transmembrane</keyword>
<protein>
    <recommendedName>
        <fullName evidence="3">Cytochrome c1</fullName>
    </recommendedName>
</protein>
<evidence type="ECO:0000256" key="8">
    <source>
        <dbReference type="ARBA" id="ARBA00022723"/>
    </source>
</evidence>
<comment type="similarity">
    <text evidence="2">Belongs to the cytochrome c family.</text>
</comment>
<evidence type="ECO:0000256" key="12">
    <source>
        <dbReference type="ARBA" id="ARBA00023136"/>
    </source>
</evidence>
<dbReference type="SUPFAM" id="SSF46626">
    <property type="entry name" value="Cytochrome c"/>
    <property type="match status" value="1"/>
</dbReference>
<keyword evidence="11 13" id="KW-0408">Iron</keyword>
<feature type="binding site" description="covalent" evidence="13">
    <location>
        <position position="107"/>
    </location>
    <ligand>
        <name>heme c</name>
        <dbReference type="ChEBI" id="CHEBI:61717"/>
    </ligand>
</feature>
<evidence type="ECO:0000259" key="15">
    <source>
        <dbReference type="PROSITE" id="PS51007"/>
    </source>
</evidence>
<evidence type="ECO:0000256" key="5">
    <source>
        <dbReference type="ARBA" id="ARBA00022617"/>
    </source>
</evidence>
<evidence type="ECO:0000256" key="7">
    <source>
        <dbReference type="ARBA" id="ARBA00022692"/>
    </source>
</evidence>
<keyword evidence="8 13" id="KW-0479">Metal-binding</keyword>
<dbReference type="InterPro" id="IPR002326">
    <property type="entry name" value="Cyt_c1"/>
</dbReference>
<dbReference type="GO" id="GO:0016020">
    <property type="term" value="C:membrane"/>
    <property type="evidence" value="ECO:0007669"/>
    <property type="project" value="UniProtKB-SubCell"/>
</dbReference>
<dbReference type="InterPro" id="IPR021157">
    <property type="entry name" value="Cyt_c1_TM_anchor_C"/>
</dbReference>
<dbReference type="InterPro" id="IPR009056">
    <property type="entry name" value="Cyt_c-like_dom"/>
</dbReference>
<dbReference type="Gene3D" id="1.10.760.10">
    <property type="entry name" value="Cytochrome c-like domain"/>
    <property type="match status" value="1"/>
</dbReference>
<evidence type="ECO:0000256" key="14">
    <source>
        <dbReference type="SAM" id="Phobius"/>
    </source>
</evidence>
<feature type="binding site" description="covalent" evidence="13">
    <location>
        <position position="103"/>
    </location>
    <ligand>
        <name>heme c</name>
        <dbReference type="ChEBI" id="CHEBI:61717"/>
    </ligand>
</feature>
<dbReference type="GO" id="GO:0046872">
    <property type="term" value="F:metal ion binding"/>
    <property type="evidence" value="ECO:0007669"/>
    <property type="project" value="UniProtKB-KW"/>
</dbReference>
<proteinExistence type="inferred from homology"/>
<keyword evidence="9" id="KW-0249">Electron transport</keyword>
<evidence type="ECO:0000256" key="13">
    <source>
        <dbReference type="PIRSR" id="PIRSR602326-1"/>
    </source>
</evidence>
<dbReference type="GO" id="GO:0020037">
    <property type="term" value="F:heme binding"/>
    <property type="evidence" value="ECO:0007669"/>
    <property type="project" value="InterPro"/>
</dbReference>
<reference evidence="16" key="1">
    <citation type="submission" date="2024-01" db="EMBL/GenBank/DDBJ databases">
        <title>Sequencing the genomes of a sandfly, Sergentomyia squamirostris, and its two endosymbionts.</title>
        <authorList>
            <person name="Itokawa K."/>
            <person name="Sanjoba C."/>
        </authorList>
    </citation>
    <scope>NUCLEOTIDE SEQUENCE</scope>
    <source>
        <strain evidence="16">RiSSQ</strain>
    </source>
</reference>
<sequence>MKDQKIMANPINITPSLRGATLVAMKQSKGMIRNGLLRWLMPTRNDISIKFFLCLLILLISNIVTANDEALPTKKIAWPFDGVFASVDRKAAQRGFQVYKEVCSSCHGLYNLYYRNLKELGFSDEEIKEIAKNYTVQDGPNDTGEMFERPALPSDPFVRPYPNEQAARAANNGADPPDLSLIIKARPDGANYLYSILTGYSDPPENFKLMPGLNYNPYFPHSQIAMPAPLSDGQVKYIDETHSSVEQMAMDVTIFLQWAAEPEMENRKSMGLKVTMFLVIFIIFFYISKNRIWKNLETEEYKGSVQKTV</sequence>
<evidence type="ECO:0000256" key="1">
    <source>
        <dbReference type="ARBA" id="ARBA00004370"/>
    </source>
</evidence>
<comment type="subcellular location">
    <subcellularLocation>
        <location evidence="1">Membrane</location>
    </subcellularLocation>
</comment>
<evidence type="ECO:0000256" key="11">
    <source>
        <dbReference type="ARBA" id="ARBA00023004"/>
    </source>
</evidence>
<accession>A0AAT9G965</accession>
<keyword evidence="10 14" id="KW-1133">Transmembrane helix</keyword>
<keyword evidence="12 14" id="KW-0472">Membrane</keyword>
<name>A0AAT9G965_9RICK</name>